<dbReference type="InterPro" id="IPR007248">
    <property type="entry name" value="Mpv17_PMP22"/>
</dbReference>
<keyword evidence="3 6" id="KW-0812">Transmembrane</keyword>
<sequence>MSPQGAASKAWHGLHPMLRAGLTSGTIMAGGDLLCQTIQLQYQPAVAGTAENEKVEKPKKREERSAPASTSGAHWMSAAVREKLRLADYDLVRTARFFGVGMTLHGPFFNKTLGILEKVVGPATTVQAAAKKVALGHFFLFPSYTALFYGWLSVFEGKGLEGGVQKFTDTWWDIFVAGSAFWPAANMVNFMYCPPMYRVLYLNVAGLYWNAFLSYQNVRATAMEAIIKQE</sequence>
<dbReference type="GO" id="GO:0016020">
    <property type="term" value="C:membrane"/>
    <property type="evidence" value="ECO:0007669"/>
    <property type="project" value="UniProtKB-SubCell"/>
</dbReference>
<evidence type="ECO:0000256" key="4">
    <source>
        <dbReference type="ARBA" id="ARBA00022989"/>
    </source>
</evidence>
<protein>
    <recommendedName>
        <fullName evidence="9">Peroxisomal membrane protein</fullName>
    </recommendedName>
</protein>
<evidence type="ECO:0000256" key="7">
    <source>
        <dbReference type="SAM" id="MobiDB-lite"/>
    </source>
</evidence>
<comment type="similarity">
    <text evidence="2 6">Belongs to the peroxisomal membrane protein PXMP2/4 family.</text>
</comment>
<dbReference type="GO" id="GO:0005737">
    <property type="term" value="C:cytoplasm"/>
    <property type="evidence" value="ECO:0007669"/>
    <property type="project" value="TreeGrafter"/>
</dbReference>
<dbReference type="EMBL" id="HBEQ01008326">
    <property type="protein sequence ID" value="CAD8519242.1"/>
    <property type="molecule type" value="Transcribed_RNA"/>
</dbReference>
<evidence type="ECO:0008006" key="9">
    <source>
        <dbReference type="Google" id="ProtNLM"/>
    </source>
</evidence>
<proteinExistence type="inferred from homology"/>
<accession>A0A7S0IEQ3</accession>
<evidence type="ECO:0000256" key="6">
    <source>
        <dbReference type="RuleBase" id="RU363053"/>
    </source>
</evidence>
<gene>
    <name evidence="8" type="ORF">MCOM1403_LOCUS6668</name>
</gene>
<keyword evidence="5 6" id="KW-0472">Membrane</keyword>
<evidence type="ECO:0000256" key="5">
    <source>
        <dbReference type="ARBA" id="ARBA00023136"/>
    </source>
</evidence>
<dbReference type="PANTHER" id="PTHR11266:SF116">
    <property type="entry name" value="MPV17-LIKE PROTEIN"/>
    <property type="match status" value="1"/>
</dbReference>
<dbReference type="AlphaFoldDB" id="A0A7S0IEQ3"/>
<evidence type="ECO:0000256" key="3">
    <source>
        <dbReference type="ARBA" id="ARBA00022692"/>
    </source>
</evidence>
<name>A0A7S0IEQ3_MICPS</name>
<evidence type="ECO:0000256" key="2">
    <source>
        <dbReference type="ARBA" id="ARBA00006824"/>
    </source>
</evidence>
<dbReference type="PANTHER" id="PTHR11266">
    <property type="entry name" value="PEROXISOMAL MEMBRANE PROTEIN 2, PXMP2 MPV17"/>
    <property type="match status" value="1"/>
</dbReference>
<feature type="transmembrane region" description="Helical" evidence="6">
    <location>
        <begin position="133"/>
        <end position="151"/>
    </location>
</feature>
<reference evidence="8" key="1">
    <citation type="submission" date="2021-01" db="EMBL/GenBank/DDBJ databases">
        <authorList>
            <person name="Corre E."/>
            <person name="Pelletier E."/>
            <person name="Niang G."/>
            <person name="Scheremetjew M."/>
            <person name="Finn R."/>
            <person name="Kale V."/>
            <person name="Holt S."/>
            <person name="Cochrane G."/>
            <person name="Meng A."/>
            <person name="Brown T."/>
            <person name="Cohen L."/>
        </authorList>
    </citation>
    <scope>NUCLEOTIDE SEQUENCE</scope>
    <source>
        <strain evidence="8">CCMP1723</strain>
    </source>
</reference>
<feature type="compositionally biased region" description="Basic and acidic residues" evidence="7">
    <location>
        <begin position="51"/>
        <end position="65"/>
    </location>
</feature>
<evidence type="ECO:0000256" key="1">
    <source>
        <dbReference type="ARBA" id="ARBA00004141"/>
    </source>
</evidence>
<keyword evidence="4 6" id="KW-1133">Transmembrane helix</keyword>
<dbReference type="Pfam" id="PF04117">
    <property type="entry name" value="Mpv17_PMP22"/>
    <property type="match status" value="1"/>
</dbReference>
<organism evidence="8">
    <name type="scientific">Micromonas pusilla</name>
    <name type="common">Picoplanktonic green alga</name>
    <name type="synonym">Chromulina pusilla</name>
    <dbReference type="NCBI Taxonomy" id="38833"/>
    <lineage>
        <taxon>Eukaryota</taxon>
        <taxon>Viridiplantae</taxon>
        <taxon>Chlorophyta</taxon>
        <taxon>Mamiellophyceae</taxon>
        <taxon>Mamiellales</taxon>
        <taxon>Mamiellaceae</taxon>
        <taxon>Micromonas</taxon>
    </lineage>
</organism>
<comment type="subcellular location">
    <subcellularLocation>
        <location evidence="1">Membrane</location>
        <topology evidence="1">Multi-pass membrane protein</topology>
    </subcellularLocation>
</comment>
<feature type="region of interest" description="Disordered" evidence="7">
    <location>
        <begin position="49"/>
        <end position="74"/>
    </location>
</feature>
<evidence type="ECO:0000313" key="8">
    <source>
        <dbReference type="EMBL" id="CAD8519242.1"/>
    </source>
</evidence>
<feature type="transmembrane region" description="Helical" evidence="6">
    <location>
        <begin position="171"/>
        <end position="192"/>
    </location>
</feature>